<evidence type="ECO:0000313" key="2">
    <source>
        <dbReference type="EMBL" id="MBW0520158.1"/>
    </source>
</evidence>
<accession>A0A9Q3EFJ5</accession>
<dbReference type="OrthoDB" id="2914250at2759"/>
<dbReference type="Proteomes" id="UP000765509">
    <property type="component" value="Unassembled WGS sequence"/>
</dbReference>
<organism evidence="2 3">
    <name type="scientific">Austropuccinia psidii MF-1</name>
    <dbReference type="NCBI Taxonomy" id="1389203"/>
    <lineage>
        <taxon>Eukaryota</taxon>
        <taxon>Fungi</taxon>
        <taxon>Dikarya</taxon>
        <taxon>Basidiomycota</taxon>
        <taxon>Pucciniomycotina</taxon>
        <taxon>Pucciniomycetes</taxon>
        <taxon>Pucciniales</taxon>
        <taxon>Sphaerophragmiaceae</taxon>
        <taxon>Austropuccinia</taxon>
    </lineage>
</organism>
<sequence>MSPSPAHSKPPPPQLSLLMNPLPDPPNENNHMISPQIYEDKHGFFNSTHTQTDAMTLILKKINKIEWQLQHRNLPSELTTLLNKLCDKVESLAAKQNETDKMINTMMERLDLLENQPASKQKEVRTNPNSTNKTNATPPSFAAVLSATNNTRPTNPLPKKHTMTAQTPTTTEQNRFKKYSIVIQTKFGATKPFAGKTTQESYNKVNKALMEVNAKHDNNPIQIKAIIKYPLGDVRLFTRTRSEAKWLLDNRATWTHVAVPVFVTFPTSYPVIVHSCPTFLDFEDKICKTAFLQQNDIPKESVL</sequence>
<feature type="region of interest" description="Disordered" evidence="1">
    <location>
        <begin position="1"/>
        <end position="29"/>
    </location>
</feature>
<feature type="region of interest" description="Disordered" evidence="1">
    <location>
        <begin position="114"/>
        <end position="171"/>
    </location>
</feature>
<comment type="caution">
    <text evidence="2">The sequence shown here is derived from an EMBL/GenBank/DDBJ whole genome shotgun (WGS) entry which is preliminary data.</text>
</comment>
<dbReference type="EMBL" id="AVOT02027877">
    <property type="protein sequence ID" value="MBW0520158.1"/>
    <property type="molecule type" value="Genomic_DNA"/>
</dbReference>
<reference evidence="2" key="1">
    <citation type="submission" date="2021-03" db="EMBL/GenBank/DDBJ databases">
        <title>Draft genome sequence of rust myrtle Austropuccinia psidii MF-1, a brazilian biotype.</title>
        <authorList>
            <person name="Quecine M.C."/>
            <person name="Pachon D.M.R."/>
            <person name="Bonatelli M.L."/>
            <person name="Correr F.H."/>
            <person name="Franceschini L.M."/>
            <person name="Leite T.F."/>
            <person name="Margarido G.R.A."/>
            <person name="Almeida C.A."/>
            <person name="Ferrarezi J.A."/>
            <person name="Labate C.A."/>
        </authorList>
    </citation>
    <scope>NUCLEOTIDE SEQUENCE</scope>
    <source>
        <strain evidence="2">MF-1</strain>
    </source>
</reference>
<name>A0A9Q3EFJ5_9BASI</name>
<protein>
    <submittedName>
        <fullName evidence="2">Uncharacterized protein</fullName>
    </submittedName>
</protein>
<gene>
    <name evidence="2" type="ORF">O181_059873</name>
</gene>
<evidence type="ECO:0000313" key="3">
    <source>
        <dbReference type="Proteomes" id="UP000765509"/>
    </source>
</evidence>
<proteinExistence type="predicted"/>
<keyword evidence="3" id="KW-1185">Reference proteome</keyword>
<evidence type="ECO:0000256" key="1">
    <source>
        <dbReference type="SAM" id="MobiDB-lite"/>
    </source>
</evidence>
<dbReference type="AlphaFoldDB" id="A0A9Q3EFJ5"/>
<feature type="compositionally biased region" description="Polar residues" evidence="1">
    <location>
        <begin position="126"/>
        <end position="138"/>
    </location>
</feature>